<keyword evidence="1" id="KW-0472">Membrane</keyword>
<keyword evidence="1" id="KW-1133">Transmembrane helix</keyword>
<evidence type="ECO:0000313" key="3">
    <source>
        <dbReference type="Proteomes" id="UP001607157"/>
    </source>
</evidence>
<comment type="caution">
    <text evidence="2">The sequence shown here is derived from an EMBL/GenBank/DDBJ whole genome shotgun (WGS) entry which is preliminary data.</text>
</comment>
<feature type="transmembrane region" description="Helical" evidence="1">
    <location>
        <begin position="41"/>
        <end position="59"/>
    </location>
</feature>
<proteinExistence type="predicted"/>
<sequence length="176" mass="18368">MSSFLRPEALGALARWRGALISLGVIAAGAMIALASFGVTFWLGCAIAALGAVSLVAALQRMRFAGGSGGPGVVEIDEGAIGYFGPLGGGVIARSEMTALALDRTGRPAHWALSQPGQEDVMIPLTAAGADVLFDVFAALPGMRTERMLAEMRRSEPGRAILWRRPDADAPHLRLT</sequence>
<keyword evidence="3" id="KW-1185">Reference proteome</keyword>
<feature type="transmembrane region" description="Helical" evidence="1">
    <location>
        <begin position="12"/>
        <end position="35"/>
    </location>
</feature>
<protein>
    <submittedName>
        <fullName evidence="2">Uncharacterized protein</fullName>
    </submittedName>
</protein>
<name>A0ABW7IA80_9RHOB</name>
<dbReference type="EMBL" id="JBIHMM010000004">
    <property type="protein sequence ID" value="MFH0255097.1"/>
    <property type="molecule type" value="Genomic_DNA"/>
</dbReference>
<organism evidence="2 3">
    <name type="scientific">Roseovarius aquimarinus</name>
    <dbReference type="NCBI Taxonomy" id="1229156"/>
    <lineage>
        <taxon>Bacteria</taxon>
        <taxon>Pseudomonadati</taxon>
        <taxon>Pseudomonadota</taxon>
        <taxon>Alphaproteobacteria</taxon>
        <taxon>Rhodobacterales</taxon>
        <taxon>Roseobacteraceae</taxon>
        <taxon>Roseovarius</taxon>
    </lineage>
</organism>
<accession>A0ABW7IA80</accession>
<gene>
    <name evidence="2" type="ORF">ACGRVM_14420</name>
</gene>
<dbReference type="Proteomes" id="UP001607157">
    <property type="component" value="Unassembled WGS sequence"/>
</dbReference>
<evidence type="ECO:0000313" key="2">
    <source>
        <dbReference type="EMBL" id="MFH0255097.1"/>
    </source>
</evidence>
<dbReference type="RefSeq" id="WP_377172535.1">
    <property type="nucleotide sequence ID" value="NZ_JBHTJC010000004.1"/>
</dbReference>
<evidence type="ECO:0000256" key="1">
    <source>
        <dbReference type="SAM" id="Phobius"/>
    </source>
</evidence>
<keyword evidence="1" id="KW-0812">Transmembrane</keyword>
<reference evidence="2 3" key="1">
    <citation type="submission" date="2024-10" db="EMBL/GenBank/DDBJ databases">
        <authorList>
            <person name="Yang X.-N."/>
        </authorList>
    </citation>
    <scope>NUCLEOTIDE SEQUENCE [LARGE SCALE GENOMIC DNA]</scope>
    <source>
        <strain evidence="2 3">CAU 1059</strain>
    </source>
</reference>